<proteinExistence type="predicted"/>
<name>A0A1W1CKG0_9ZZZZ</name>
<reference evidence="1" key="1">
    <citation type="submission" date="2016-10" db="EMBL/GenBank/DDBJ databases">
        <authorList>
            <person name="de Groot N.N."/>
        </authorList>
    </citation>
    <scope>NUCLEOTIDE SEQUENCE</scope>
</reference>
<sequence length="45" mass="5161">MKKEIYYKNRQGVPCLYFNALYTPTPLIITTITINPTITQSNIAI</sequence>
<dbReference type="EMBL" id="FPHE01000151">
    <property type="protein sequence ID" value="SFV66358.1"/>
    <property type="molecule type" value="Genomic_DNA"/>
</dbReference>
<accession>A0A1W1CKG0</accession>
<gene>
    <name evidence="1" type="ORF">MNB_SV-12-1950</name>
</gene>
<organism evidence="1">
    <name type="scientific">hydrothermal vent metagenome</name>
    <dbReference type="NCBI Taxonomy" id="652676"/>
    <lineage>
        <taxon>unclassified sequences</taxon>
        <taxon>metagenomes</taxon>
        <taxon>ecological metagenomes</taxon>
    </lineage>
</organism>
<evidence type="ECO:0000313" key="1">
    <source>
        <dbReference type="EMBL" id="SFV66358.1"/>
    </source>
</evidence>
<protein>
    <submittedName>
        <fullName evidence="1">Uncharacterized protein</fullName>
    </submittedName>
</protein>
<dbReference type="AlphaFoldDB" id="A0A1W1CKG0"/>